<accession>A0A542ZHD7</accession>
<dbReference type="PANTHER" id="PTHR47816">
    <property type="entry name" value="RIBOSOMAL RNA SMALL SUBUNIT METHYLTRANSFERASE C"/>
    <property type="match status" value="1"/>
</dbReference>
<keyword evidence="1 4" id="KW-0489">Methyltransferase</keyword>
<dbReference type="InterPro" id="IPR046977">
    <property type="entry name" value="RsmC/RlmG"/>
</dbReference>
<proteinExistence type="predicted"/>
<gene>
    <name evidence="4" type="ORF">FB474_1158</name>
</gene>
<dbReference type="InterPro" id="IPR007848">
    <property type="entry name" value="Small_mtfrase_dom"/>
</dbReference>
<evidence type="ECO:0000259" key="3">
    <source>
        <dbReference type="Pfam" id="PF05175"/>
    </source>
</evidence>
<dbReference type="EMBL" id="VFOQ01000001">
    <property type="protein sequence ID" value="TQL59792.1"/>
    <property type="molecule type" value="Genomic_DNA"/>
</dbReference>
<evidence type="ECO:0000256" key="1">
    <source>
        <dbReference type="ARBA" id="ARBA00022603"/>
    </source>
</evidence>
<dbReference type="OrthoDB" id="9764961at2"/>
<dbReference type="Gene3D" id="3.40.50.150">
    <property type="entry name" value="Vaccinia Virus protein VP39"/>
    <property type="match status" value="1"/>
</dbReference>
<dbReference type="Proteomes" id="UP000319514">
    <property type="component" value="Unassembled WGS sequence"/>
</dbReference>
<dbReference type="GO" id="GO:0008757">
    <property type="term" value="F:S-adenosylmethionine-dependent methyltransferase activity"/>
    <property type="evidence" value="ECO:0007669"/>
    <property type="project" value="InterPro"/>
</dbReference>
<comment type="caution">
    <text evidence="4">The sequence shown here is derived from an EMBL/GenBank/DDBJ whole genome shotgun (WGS) entry which is preliminary data.</text>
</comment>
<protein>
    <submittedName>
        <fullName evidence="4">Methyltransferase family protein</fullName>
    </submittedName>
</protein>
<evidence type="ECO:0000313" key="5">
    <source>
        <dbReference type="Proteomes" id="UP000319514"/>
    </source>
</evidence>
<dbReference type="InterPro" id="IPR029063">
    <property type="entry name" value="SAM-dependent_MTases_sf"/>
</dbReference>
<feature type="domain" description="Methyltransferase small" evidence="3">
    <location>
        <begin position="33"/>
        <end position="175"/>
    </location>
</feature>
<sequence length="214" mass="23172">MSTSDAQDHYFTAEPASAAERRRLDVELAGRTVTVHTAPGVFCPDRLDLGTAVLLREVPAPPATGNLLDLGCGWGPVALTLGLRSPDATVWAVDVNRRALDLAADNARSVGVGTFHACTPEEVPADLRFATIWSNPPIRVGKAVLHEMLLTWLPRLEAGGTAYLVVQKNLGSDSLQKWLDGGLADRWPGEFTVERYATSKGFRVLAVTRAEHHR</sequence>
<evidence type="ECO:0000256" key="2">
    <source>
        <dbReference type="ARBA" id="ARBA00022679"/>
    </source>
</evidence>
<keyword evidence="2 4" id="KW-0808">Transferase</keyword>
<dbReference type="PANTHER" id="PTHR47816:SF4">
    <property type="entry name" value="RIBOSOMAL RNA SMALL SUBUNIT METHYLTRANSFERASE C"/>
    <property type="match status" value="1"/>
</dbReference>
<organism evidence="4 5">
    <name type="scientific">Oryzihumus leptocrescens</name>
    <dbReference type="NCBI Taxonomy" id="297536"/>
    <lineage>
        <taxon>Bacteria</taxon>
        <taxon>Bacillati</taxon>
        <taxon>Actinomycetota</taxon>
        <taxon>Actinomycetes</taxon>
        <taxon>Micrococcales</taxon>
        <taxon>Intrasporangiaceae</taxon>
        <taxon>Oryzihumus</taxon>
    </lineage>
</organism>
<dbReference type="SUPFAM" id="SSF53335">
    <property type="entry name" value="S-adenosyl-L-methionine-dependent methyltransferases"/>
    <property type="match status" value="1"/>
</dbReference>
<dbReference type="RefSeq" id="WP_141787764.1">
    <property type="nucleotide sequence ID" value="NZ_BAAAKX010000004.1"/>
</dbReference>
<evidence type="ECO:0000313" key="4">
    <source>
        <dbReference type="EMBL" id="TQL59792.1"/>
    </source>
</evidence>
<dbReference type="AlphaFoldDB" id="A0A542ZHD7"/>
<dbReference type="CDD" id="cd02440">
    <property type="entry name" value="AdoMet_MTases"/>
    <property type="match status" value="1"/>
</dbReference>
<keyword evidence="5" id="KW-1185">Reference proteome</keyword>
<name>A0A542ZHD7_9MICO</name>
<dbReference type="Pfam" id="PF05175">
    <property type="entry name" value="MTS"/>
    <property type="match status" value="1"/>
</dbReference>
<reference evidence="4 5" key="1">
    <citation type="submission" date="2019-06" db="EMBL/GenBank/DDBJ databases">
        <title>Sequencing the genomes of 1000 actinobacteria strains.</title>
        <authorList>
            <person name="Klenk H.-P."/>
        </authorList>
    </citation>
    <scope>NUCLEOTIDE SEQUENCE [LARGE SCALE GENOMIC DNA]</scope>
    <source>
        <strain evidence="4 5">DSM 18082</strain>
    </source>
</reference>
<dbReference type="GO" id="GO:0032259">
    <property type="term" value="P:methylation"/>
    <property type="evidence" value="ECO:0007669"/>
    <property type="project" value="UniProtKB-KW"/>
</dbReference>